<feature type="coiled-coil region" evidence="1">
    <location>
        <begin position="262"/>
        <end position="303"/>
    </location>
</feature>
<dbReference type="VEuPathDB" id="GiardiaDB:SS50377_23507"/>
<name>V6LNS0_9EUKA</name>
<sequence length="307" mass="35075">MHTSSQSKRSASQLRSNSIGRQLQSKILTYTQNNTQQRRNDLEQQIKNLKSKYQGESLIESQTLVQDDGLSLDYLQQQKQCIDNVQLGIDISQIGEVQQSPNPHQTLTQDQLSVFQNHSVMPQQQGQTQHDILISAGQEDIFSCLKSQMNQLQSQLDQQNTRSQESQNENQMQKRIIESLKLEIAQLRAQKRCIQDNYSTVMRQRHDEQQQVARLLQGTMADADLVTIQRIMFNGDTEPQNHAKNSAIQLSAIDASAQLLTQVELSNKVKELESIIQQQNELIQQKNQEMDQMKKHISAAVQALNVK</sequence>
<organism evidence="2">
    <name type="scientific">Spironucleus salmonicida</name>
    <dbReference type="NCBI Taxonomy" id="348837"/>
    <lineage>
        <taxon>Eukaryota</taxon>
        <taxon>Metamonada</taxon>
        <taxon>Diplomonadida</taxon>
        <taxon>Hexamitidae</taxon>
        <taxon>Hexamitinae</taxon>
        <taxon>Spironucleus</taxon>
    </lineage>
</organism>
<dbReference type="EMBL" id="AUWU02000004">
    <property type="protein sequence ID" value="KAH0573573.1"/>
    <property type="molecule type" value="Genomic_DNA"/>
</dbReference>
<protein>
    <submittedName>
        <fullName evidence="2">Uncharacterized protein</fullName>
    </submittedName>
</protein>
<dbReference type="Proteomes" id="UP000018208">
    <property type="component" value="Unassembled WGS sequence"/>
</dbReference>
<keyword evidence="1" id="KW-0175">Coiled coil</keyword>
<gene>
    <name evidence="2" type="ORF">SS50377_13841</name>
    <name evidence="3" type="ORF">SS50377_23507</name>
</gene>
<evidence type="ECO:0000313" key="4">
    <source>
        <dbReference type="Proteomes" id="UP000018208"/>
    </source>
</evidence>
<dbReference type="EMBL" id="KI546083">
    <property type="protein sequence ID" value="EST46245.1"/>
    <property type="molecule type" value="Genomic_DNA"/>
</dbReference>
<proteinExistence type="predicted"/>
<reference evidence="2 3" key="1">
    <citation type="journal article" date="2014" name="PLoS Genet.">
        <title>The Genome of Spironucleus salmonicida Highlights a Fish Pathogen Adapted to Fluctuating Environments.</title>
        <authorList>
            <person name="Xu F."/>
            <person name="Jerlstrom-Hultqvist J."/>
            <person name="Einarsson E."/>
            <person name="Astvaldsson A."/>
            <person name="Svard S.G."/>
            <person name="Andersson J.O."/>
        </authorList>
    </citation>
    <scope>NUCLEOTIDE SEQUENCE</scope>
    <source>
        <strain evidence="3">ATCC 50377</strain>
    </source>
</reference>
<feature type="coiled-coil region" evidence="1">
    <location>
        <begin position="32"/>
        <end position="59"/>
    </location>
</feature>
<keyword evidence="4" id="KW-1185">Reference proteome</keyword>
<feature type="coiled-coil region" evidence="1">
    <location>
        <begin position="142"/>
        <end position="197"/>
    </location>
</feature>
<dbReference type="AlphaFoldDB" id="V6LNS0"/>
<evidence type="ECO:0000313" key="3">
    <source>
        <dbReference type="EMBL" id="KAH0573573.1"/>
    </source>
</evidence>
<reference evidence="3" key="2">
    <citation type="submission" date="2020-12" db="EMBL/GenBank/DDBJ databases">
        <title>New Spironucleus salmonicida genome in near-complete chromosomes.</title>
        <authorList>
            <person name="Xu F."/>
            <person name="Kurt Z."/>
            <person name="Jimenez-Gonzalez A."/>
            <person name="Astvaldsson A."/>
            <person name="Andersson J.O."/>
            <person name="Svard S.G."/>
        </authorList>
    </citation>
    <scope>NUCLEOTIDE SEQUENCE</scope>
    <source>
        <strain evidence="3">ATCC 50377</strain>
    </source>
</reference>
<evidence type="ECO:0000256" key="1">
    <source>
        <dbReference type="SAM" id="Coils"/>
    </source>
</evidence>
<accession>V6LNS0</accession>
<evidence type="ECO:0000313" key="2">
    <source>
        <dbReference type="EMBL" id="EST46245.1"/>
    </source>
</evidence>